<evidence type="ECO:0000313" key="7">
    <source>
        <dbReference type="Proteomes" id="UP001152523"/>
    </source>
</evidence>
<feature type="domain" description="SWIM-type" evidence="5">
    <location>
        <begin position="185"/>
        <end position="217"/>
    </location>
</feature>
<dbReference type="EMBL" id="CAMAPF010000968">
    <property type="protein sequence ID" value="CAH9132292.1"/>
    <property type="molecule type" value="Genomic_DNA"/>
</dbReference>
<proteinExistence type="predicted"/>
<evidence type="ECO:0000256" key="2">
    <source>
        <dbReference type="ARBA" id="ARBA00022771"/>
    </source>
</evidence>
<reference evidence="6" key="1">
    <citation type="submission" date="2022-07" db="EMBL/GenBank/DDBJ databases">
        <authorList>
            <person name="Macas J."/>
            <person name="Novak P."/>
            <person name="Neumann P."/>
        </authorList>
    </citation>
    <scope>NUCLEOTIDE SEQUENCE</scope>
</reference>
<evidence type="ECO:0000256" key="3">
    <source>
        <dbReference type="ARBA" id="ARBA00022833"/>
    </source>
</evidence>
<keyword evidence="2 4" id="KW-0863">Zinc-finger</keyword>
<dbReference type="PANTHER" id="PTHR31973">
    <property type="entry name" value="POLYPROTEIN, PUTATIVE-RELATED"/>
    <property type="match status" value="1"/>
</dbReference>
<keyword evidence="3" id="KW-0862">Zinc</keyword>
<dbReference type="PROSITE" id="PS50966">
    <property type="entry name" value="ZF_SWIM"/>
    <property type="match status" value="1"/>
</dbReference>
<dbReference type="PANTHER" id="PTHR31973:SF113">
    <property type="entry name" value="PROTEIN FAR1-RELATED SEQUENCE 5-LIKE"/>
    <property type="match status" value="1"/>
</dbReference>
<evidence type="ECO:0000259" key="5">
    <source>
        <dbReference type="PROSITE" id="PS50966"/>
    </source>
</evidence>
<evidence type="ECO:0000256" key="1">
    <source>
        <dbReference type="ARBA" id="ARBA00022723"/>
    </source>
</evidence>
<dbReference type="Proteomes" id="UP001152523">
    <property type="component" value="Unassembled WGS sequence"/>
</dbReference>
<dbReference type="InterPro" id="IPR006564">
    <property type="entry name" value="Znf_PMZ"/>
</dbReference>
<keyword evidence="1" id="KW-0479">Metal-binding</keyword>
<accession>A0AAV0FA62</accession>
<dbReference type="SMART" id="SM00575">
    <property type="entry name" value="ZnF_PMZ"/>
    <property type="match status" value="1"/>
</dbReference>
<dbReference type="InterPro" id="IPR007527">
    <property type="entry name" value="Znf_SWIM"/>
</dbReference>
<sequence length="294" mass="33815">MVFISDSKASIPKAVLKVFPCADHEFCVQHLIGNLRTKFKHPAILDLFNKCARVYKLSHFEQSMHNLEQLAADIRAYLLQIGYEKWAHCYYKRHRYGNDITNISESMNNALEEGRDLPIVPLIQKIQEKLQTWFVDRRVDASSIHTRLTPSAGQLLADQVIHGRHMEVRPNDINEYTVLQAGRSYVVYLQTRQCICRRWDHGEISCAHTCAVINKCNLSVHSFVSAYYYNESYASTFSATIHSWGNPHEWVVPNIETPTIVFPPHIKCGAGRPRKQRIPSVGEFKKSKKCKRCG</sequence>
<name>A0AAV0FA62_9ASTE</name>
<evidence type="ECO:0000313" key="6">
    <source>
        <dbReference type="EMBL" id="CAH9132292.1"/>
    </source>
</evidence>
<organism evidence="6 7">
    <name type="scientific">Cuscuta epithymum</name>
    <dbReference type="NCBI Taxonomy" id="186058"/>
    <lineage>
        <taxon>Eukaryota</taxon>
        <taxon>Viridiplantae</taxon>
        <taxon>Streptophyta</taxon>
        <taxon>Embryophyta</taxon>
        <taxon>Tracheophyta</taxon>
        <taxon>Spermatophyta</taxon>
        <taxon>Magnoliopsida</taxon>
        <taxon>eudicotyledons</taxon>
        <taxon>Gunneridae</taxon>
        <taxon>Pentapetalae</taxon>
        <taxon>asterids</taxon>
        <taxon>lamiids</taxon>
        <taxon>Solanales</taxon>
        <taxon>Convolvulaceae</taxon>
        <taxon>Cuscuteae</taxon>
        <taxon>Cuscuta</taxon>
        <taxon>Cuscuta subgen. Cuscuta</taxon>
    </lineage>
</organism>
<protein>
    <recommendedName>
        <fullName evidence="5">SWIM-type domain-containing protein</fullName>
    </recommendedName>
</protein>
<comment type="caution">
    <text evidence="6">The sequence shown here is derived from an EMBL/GenBank/DDBJ whole genome shotgun (WGS) entry which is preliminary data.</text>
</comment>
<gene>
    <name evidence="6" type="ORF">CEPIT_LOCUS32061</name>
</gene>
<feature type="non-terminal residue" evidence="6">
    <location>
        <position position="294"/>
    </location>
</feature>
<dbReference type="AlphaFoldDB" id="A0AAV0FA62"/>
<keyword evidence="7" id="KW-1185">Reference proteome</keyword>
<evidence type="ECO:0000256" key="4">
    <source>
        <dbReference type="PROSITE-ProRule" id="PRU00325"/>
    </source>
</evidence>
<dbReference type="GO" id="GO:0008270">
    <property type="term" value="F:zinc ion binding"/>
    <property type="evidence" value="ECO:0007669"/>
    <property type="project" value="UniProtKB-KW"/>
</dbReference>